<dbReference type="AlphaFoldDB" id="A0A238Z2E6"/>
<gene>
    <name evidence="1" type="ORF">SAMN06265371_11211</name>
</gene>
<evidence type="ECO:0000313" key="2">
    <source>
        <dbReference type="Proteomes" id="UP000198384"/>
    </source>
</evidence>
<dbReference type="Proteomes" id="UP000198384">
    <property type="component" value="Unassembled WGS sequence"/>
</dbReference>
<reference evidence="1 2" key="1">
    <citation type="submission" date="2017-06" db="EMBL/GenBank/DDBJ databases">
        <authorList>
            <person name="Kim H.J."/>
            <person name="Triplett B.A."/>
        </authorList>
    </citation>
    <scope>NUCLEOTIDE SEQUENCE [LARGE SCALE GENOMIC DNA]</scope>
    <source>
        <strain evidence="1 2">DSM 29150</strain>
    </source>
</reference>
<sequence length="73" mass="8038">MEGIEQVPINFSLNSIYIHLLLTPPKALILLSPHGLIDYETLKPEAQMVLCAVTGNVAILKTIIQSATYTLLF</sequence>
<accession>A0A238Z2E6</accession>
<dbReference type="EMBL" id="FZNT01000012">
    <property type="protein sequence ID" value="SNR77014.1"/>
    <property type="molecule type" value="Genomic_DNA"/>
</dbReference>
<name>A0A238Z2E6_9FLAO</name>
<keyword evidence="2" id="KW-1185">Reference proteome</keyword>
<evidence type="ECO:0000313" key="1">
    <source>
        <dbReference type="EMBL" id="SNR77014.1"/>
    </source>
</evidence>
<protein>
    <submittedName>
        <fullName evidence="1">Uncharacterized protein</fullName>
    </submittedName>
</protein>
<organism evidence="1 2">
    <name type="scientific">Lutibacter agarilyticus</name>
    <dbReference type="NCBI Taxonomy" id="1109740"/>
    <lineage>
        <taxon>Bacteria</taxon>
        <taxon>Pseudomonadati</taxon>
        <taxon>Bacteroidota</taxon>
        <taxon>Flavobacteriia</taxon>
        <taxon>Flavobacteriales</taxon>
        <taxon>Flavobacteriaceae</taxon>
        <taxon>Lutibacter</taxon>
    </lineage>
</organism>
<proteinExistence type="predicted"/>